<name>A0ACC1LSR3_9FUNG</name>
<gene>
    <name evidence="1" type="ORF">IWW38_006327</name>
</gene>
<evidence type="ECO:0000313" key="1">
    <source>
        <dbReference type="EMBL" id="KAJ2878413.1"/>
    </source>
</evidence>
<organism evidence="1 2">
    <name type="scientific">Coemansia aciculifera</name>
    <dbReference type="NCBI Taxonomy" id="417176"/>
    <lineage>
        <taxon>Eukaryota</taxon>
        <taxon>Fungi</taxon>
        <taxon>Fungi incertae sedis</taxon>
        <taxon>Zoopagomycota</taxon>
        <taxon>Kickxellomycotina</taxon>
        <taxon>Kickxellomycetes</taxon>
        <taxon>Kickxellales</taxon>
        <taxon>Kickxellaceae</taxon>
        <taxon>Coemansia</taxon>
    </lineage>
</organism>
<evidence type="ECO:0000313" key="2">
    <source>
        <dbReference type="Proteomes" id="UP001139981"/>
    </source>
</evidence>
<dbReference type="EMBL" id="JANBVB010003546">
    <property type="protein sequence ID" value="KAJ2878413.1"/>
    <property type="molecule type" value="Genomic_DNA"/>
</dbReference>
<keyword evidence="2" id="KW-1185">Reference proteome</keyword>
<feature type="non-terminal residue" evidence="1">
    <location>
        <position position="1"/>
    </location>
</feature>
<dbReference type="Proteomes" id="UP001139981">
    <property type="component" value="Unassembled WGS sequence"/>
</dbReference>
<sequence length="180" mass="19367">SSLPPPPPHTSTTTAGAAVPPSCSIFEPPLPYTDYDSYASESRQYITTDSVHFYKSFPSDALSPLEDEGLGRLKNVYEAWFSKTTGSMSRDKVGGIYALTILNAGSLDGTTYCGDSSTAIPVQKHYVQCLYSGTGVRRACDITKGSVACTGVELWIKSSLPVAGPWTQLLHVPPNDRLNK</sequence>
<proteinExistence type="predicted"/>
<comment type="caution">
    <text evidence="1">The sequence shown here is derived from an EMBL/GenBank/DDBJ whole genome shotgun (WGS) entry which is preliminary data.</text>
</comment>
<accession>A0ACC1LSR3</accession>
<protein>
    <submittedName>
        <fullName evidence="1">Uncharacterized protein</fullName>
    </submittedName>
</protein>
<reference evidence="1" key="1">
    <citation type="submission" date="2022-07" db="EMBL/GenBank/DDBJ databases">
        <title>Phylogenomic reconstructions and comparative analyses of Kickxellomycotina fungi.</title>
        <authorList>
            <person name="Reynolds N.K."/>
            <person name="Stajich J.E."/>
            <person name="Barry K."/>
            <person name="Grigoriev I.V."/>
            <person name="Crous P."/>
            <person name="Smith M.E."/>
        </authorList>
    </citation>
    <scope>NUCLEOTIDE SEQUENCE</scope>
    <source>
        <strain evidence="1">CBS 190363</strain>
    </source>
</reference>
<feature type="non-terminal residue" evidence="1">
    <location>
        <position position="180"/>
    </location>
</feature>